<proteinExistence type="predicted"/>
<dbReference type="OrthoDB" id="9112061at2"/>
<organism evidence="2 3">
    <name type="scientific">Aquimarina brevivitae</name>
    <dbReference type="NCBI Taxonomy" id="323412"/>
    <lineage>
        <taxon>Bacteria</taxon>
        <taxon>Pseudomonadati</taxon>
        <taxon>Bacteroidota</taxon>
        <taxon>Flavobacteriia</taxon>
        <taxon>Flavobacteriales</taxon>
        <taxon>Flavobacteriaceae</taxon>
        <taxon>Aquimarina</taxon>
    </lineage>
</organism>
<dbReference type="InterPro" id="IPR045889">
    <property type="entry name" value="MES/HNL"/>
</dbReference>
<accession>A0A4Q7P229</accession>
<dbReference type="GO" id="GO:0080032">
    <property type="term" value="F:methyl jasmonate esterase activity"/>
    <property type="evidence" value="ECO:0007669"/>
    <property type="project" value="TreeGrafter"/>
</dbReference>
<sequence length="241" mass="27732">MESKTFVLIHGSWHSAWNWHKVIPLLEKQGHKVHAIDLPGMGRDKTPIQEVTFEKTVQGICNLIEKIEQKVILVGHSKNGIMISQAAEYKPNKIEKLIYLAAYLIPNGKTQKEYSIQDTEGWLKGYVDIHEETKSHTLQKEIFKEGLYHDCSDDITEMAKLILSHEPIESGTAKLCLSEENYGSVPRYYIECTEDRAVTPYIQQKMYEEIPCEKVYRLKTSHSPFFSSPSKLVEIFMDIAK</sequence>
<dbReference type="EMBL" id="SGXE01000002">
    <property type="protein sequence ID" value="RZS93388.1"/>
    <property type="molecule type" value="Genomic_DNA"/>
</dbReference>
<protein>
    <submittedName>
        <fullName evidence="2">Pimeloyl-ACP methyl ester carboxylesterase</fullName>
    </submittedName>
</protein>
<dbReference type="GO" id="GO:0080030">
    <property type="term" value="F:methyl indole-3-acetate esterase activity"/>
    <property type="evidence" value="ECO:0007669"/>
    <property type="project" value="TreeGrafter"/>
</dbReference>
<dbReference type="Proteomes" id="UP000292262">
    <property type="component" value="Unassembled WGS sequence"/>
</dbReference>
<dbReference type="InterPro" id="IPR000073">
    <property type="entry name" value="AB_hydrolase_1"/>
</dbReference>
<dbReference type="PANTHER" id="PTHR10992:SF1086">
    <property type="entry name" value="AB HYDROLASE-1 DOMAIN-CONTAINING PROTEIN"/>
    <property type="match status" value="1"/>
</dbReference>
<dbReference type="PANTHER" id="PTHR10992">
    <property type="entry name" value="METHYLESTERASE FAMILY MEMBER"/>
    <property type="match status" value="1"/>
</dbReference>
<dbReference type="Gene3D" id="3.40.50.1820">
    <property type="entry name" value="alpha/beta hydrolase"/>
    <property type="match status" value="1"/>
</dbReference>
<dbReference type="Pfam" id="PF12697">
    <property type="entry name" value="Abhydrolase_6"/>
    <property type="match status" value="1"/>
</dbReference>
<gene>
    <name evidence="2" type="ORF">EV197_1966</name>
</gene>
<keyword evidence="3" id="KW-1185">Reference proteome</keyword>
<dbReference type="AlphaFoldDB" id="A0A4Q7P229"/>
<dbReference type="SUPFAM" id="SSF53474">
    <property type="entry name" value="alpha/beta-Hydrolases"/>
    <property type="match status" value="1"/>
</dbReference>
<dbReference type="RefSeq" id="WP_130286522.1">
    <property type="nucleotide sequence ID" value="NZ_SGXE01000002.1"/>
</dbReference>
<feature type="domain" description="AB hydrolase-1" evidence="1">
    <location>
        <begin position="6"/>
        <end position="234"/>
    </location>
</feature>
<dbReference type="InterPro" id="IPR029058">
    <property type="entry name" value="AB_hydrolase_fold"/>
</dbReference>
<reference evidence="2 3" key="1">
    <citation type="submission" date="2019-02" db="EMBL/GenBank/DDBJ databases">
        <title>Genomic Encyclopedia of Type Strains, Phase IV (KMG-IV): sequencing the most valuable type-strain genomes for metagenomic binning, comparative biology and taxonomic classification.</title>
        <authorList>
            <person name="Goeker M."/>
        </authorList>
    </citation>
    <scope>NUCLEOTIDE SEQUENCE [LARGE SCALE GENOMIC DNA]</scope>
    <source>
        <strain evidence="2 3">DSM 17196</strain>
    </source>
</reference>
<evidence type="ECO:0000313" key="2">
    <source>
        <dbReference type="EMBL" id="RZS93388.1"/>
    </source>
</evidence>
<comment type="caution">
    <text evidence="2">The sequence shown here is derived from an EMBL/GenBank/DDBJ whole genome shotgun (WGS) entry which is preliminary data.</text>
</comment>
<evidence type="ECO:0000313" key="3">
    <source>
        <dbReference type="Proteomes" id="UP000292262"/>
    </source>
</evidence>
<evidence type="ECO:0000259" key="1">
    <source>
        <dbReference type="Pfam" id="PF12697"/>
    </source>
</evidence>
<name>A0A4Q7P229_9FLAO</name>